<dbReference type="STRING" id="66430.ACS04_28135"/>
<evidence type="ECO:0000313" key="1">
    <source>
        <dbReference type="EMBL" id="KMO94498.1"/>
    </source>
</evidence>
<dbReference type="EMBL" id="LFML01000126">
    <property type="protein sequence ID" value="KMO94498.1"/>
    <property type="molecule type" value="Genomic_DNA"/>
</dbReference>
<dbReference type="OrthoDB" id="3371087at2"/>
<dbReference type="PATRIC" id="fig|66430.4.peg.1266"/>
<dbReference type="Pfam" id="PF10604">
    <property type="entry name" value="Polyketide_cyc2"/>
    <property type="match status" value="1"/>
</dbReference>
<evidence type="ECO:0000313" key="2">
    <source>
        <dbReference type="Proteomes" id="UP000035932"/>
    </source>
</evidence>
<keyword evidence="2" id="KW-1185">Reference proteome</keyword>
<dbReference type="Proteomes" id="UP000035932">
    <property type="component" value="Unassembled WGS sequence"/>
</dbReference>
<dbReference type="SUPFAM" id="SSF55961">
    <property type="entry name" value="Bet v1-like"/>
    <property type="match status" value="1"/>
</dbReference>
<gene>
    <name evidence="1" type="ORF">ACS04_28135</name>
</gene>
<comment type="caution">
    <text evidence="1">The sequence shown here is derived from an EMBL/GenBank/DDBJ whole genome shotgun (WGS) entry which is preliminary data.</text>
</comment>
<name>A0A0J6XIP6_9ACTN</name>
<dbReference type="InterPro" id="IPR019587">
    <property type="entry name" value="Polyketide_cyclase/dehydratase"/>
</dbReference>
<dbReference type="AlphaFoldDB" id="A0A0J6XIP6"/>
<dbReference type="Gene3D" id="3.30.530.20">
    <property type="match status" value="1"/>
</dbReference>
<sequence>MITVERTFLIEVPLDATMAYLQDFGHAEEWDPGTVRCLRIDEGPVRAGSSWRNTSRFRGRTTDLVYRLDSRGPRELVFVGVNKTVTARDRMRFEAQSATTTRLTYVASLRFNGLARLAEPFLRREFEALADKVAGRLPSAVRAHHSEA</sequence>
<proteinExistence type="predicted"/>
<dbReference type="RefSeq" id="WP_048479607.1">
    <property type="nucleotide sequence ID" value="NZ_JBIRUD010000001.1"/>
</dbReference>
<protein>
    <submittedName>
        <fullName evidence="1">Polyketide cyclase</fullName>
    </submittedName>
</protein>
<dbReference type="InterPro" id="IPR023393">
    <property type="entry name" value="START-like_dom_sf"/>
</dbReference>
<reference evidence="1 2" key="1">
    <citation type="submission" date="2015-06" db="EMBL/GenBank/DDBJ databases">
        <title>Recapitulation of the evolution of biosynthetic gene clusters reveals hidden chemical diversity on bacterial genomes.</title>
        <authorList>
            <person name="Cruz-Morales P."/>
            <person name="Martinez-Guerrero C."/>
            <person name="Morales-Escalante M.A."/>
            <person name="Yanez-Guerra L.A."/>
            <person name="Kopp J.F."/>
            <person name="Feldmann J."/>
            <person name="Ramos-Aboites H.E."/>
            <person name="Barona-Gomez F."/>
        </authorList>
    </citation>
    <scope>NUCLEOTIDE SEQUENCE [LARGE SCALE GENOMIC DNA]</scope>
    <source>
        <strain evidence="1 2">ATCC 31245</strain>
    </source>
</reference>
<organism evidence="1 2">
    <name type="scientific">Streptomyces roseus</name>
    <dbReference type="NCBI Taxonomy" id="66430"/>
    <lineage>
        <taxon>Bacteria</taxon>
        <taxon>Bacillati</taxon>
        <taxon>Actinomycetota</taxon>
        <taxon>Actinomycetes</taxon>
        <taxon>Kitasatosporales</taxon>
        <taxon>Streptomycetaceae</taxon>
        <taxon>Streptomyces</taxon>
    </lineage>
</organism>
<accession>A0A0J6XIP6</accession>